<dbReference type="EMBL" id="KZ303487">
    <property type="protein sequence ID" value="PIA19175.1"/>
    <property type="molecule type" value="Genomic_DNA"/>
</dbReference>
<organism evidence="1 2">
    <name type="scientific">Coemansia reversa (strain ATCC 12441 / NRRL 1564)</name>
    <dbReference type="NCBI Taxonomy" id="763665"/>
    <lineage>
        <taxon>Eukaryota</taxon>
        <taxon>Fungi</taxon>
        <taxon>Fungi incertae sedis</taxon>
        <taxon>Zoopagomycota</taxon>
        <taxon>Kickxellomycotina</taxon>
        <taxon>Kickxellomycetes</taxon>
        <taxon>Kickxellales</taxon>
        <taxon>Kickxellaceae</taxon>
        <taxon>Coemansia</taxon>
    </lineage>
</organism>
<dbReference type="OrthoDB" id="426235at2759"/>
<gene>
    <name evidence="1" type="ORF">COEREDRAFT_79139</name>
</gene>
<dbReference type="InterPro" id="IPR023214">
    <property type="entry name" value="HAD_sf"/>
</dbReference>
<dbReference type="STRING" id="763665.A0A2G5BJI4"/>
<reference evidence="1 2" key="1">
    <citation type="journal article" date="2015" name="Genome Biol. Evol.">
        <title>Phylogenomic analyses indicate that early fungi evolved digesting cell walls of algal ancestors of land plants.</title>
        <authorList>
            <person name="Chang Y."/>
            <person name="Wang S."/>
            <person name="Sekimoto S."/>
            <person name="Aerts A.L."/>
            <person name="Choi C."/>
            <person name="Clum A."/>
            <person name="LaButti K.M."/>
            <person name="Lindquist E.A."/>
            <person name="Yee Ngan C."/>
            <person name="Ohm R.A."/>
            <person name="Salamov A.A."/>
            <person name="Grigoriev I.V."/>
            <person name="Spatafora J.W."/>
            <person name="Berbee M.L."/>
        </authorList>
    </citation>
    <scope>NUCLEOTIDE SEQUENCE [LARGE SCALE GENOMIC DNA]</scope>
    <source>
        <strain evidence="1 2">NRRL 1564</strain>
    </source>
</reference>
<dbReference type="InterPro" id="IPR036412">
    <property type="entry name" value="HAD-like_sf"/>
</dbReference>
<name>A0A2G5BJI4_COERN</name>
<keyword evidence="2" id="KW-1185">Reference proteome</keyword>
<dbReference type="SUPFAM" id="SSF56784">
    <property type="entry name" value="HAD-like"/>
    <property type="match status" value="1"/>
</dbReference>
<dbReference type="SFLD" id="SFLDS00003">
    <property type="entry name" value="Haloacid_Dehalogenase"/>
    <property type="match status" value="1"/>
</dbReference>
<dbReference type="Proteomes" id="UP000242474">
    <property type="component" value="Unassembled WGS sequence"/>
</dbReference>
<dbReference type="Gene3D" id="3.40.50.1000">
    <property type="entry name" value="HAD superfamily/HAD-like"/>
    <property type="match status" value="1"/>
</dbReference>
<proteinExistence type="predicted"/>
<dbReference type="PANTHER" id="PTHR43885">
    <property type="entry name" value="HALOACID DEHALOGENASE-LIKE HYDROLASE"/>
    <property type="match status" value="1"/>
</dbReference>
<dbReference type="SFLD" id="SFLDG01129">
    <property type="entry name" value="C1.5:_HAD__Beta-PGM__Phosphata"/>
    <property type="match status" value="1"/>
</dbReference>
<evidence type="ECO:0000313" key="2">
    <source>
        <dbReference type="Proteomes" id="UP000242474"/>
    </source>
</evidence>
<protein>
    <submittedName>
        <fullName evidence="1">HAD-like protein</fullName>
    </submittedName>
</protein>
<evidence type="ECO:0000313" key="1">
    <source>
        <dbReference type="EMBL" id="PIA19175.1"/>
    </source>
</evidence>
<accession>A0A2G5BJI4</accession>
<dbReference type="Pfam" id="PF00702">
    <property type="entry name" value="Hydrolase"/>
    <property type="match status" value="1"/>
</dbReference>
<dbReference type="Gene3D" id="1.10.260.80">
    <property type="match status" value="1"/>
</dbReference>
<dbReference type="PANTHER" id="PTHR43885:SF1">
    <property type="entry name" value="SUPERFAMILY HYDROLASE, PUTATIVE (AFU_ORTHOLOGUE AFUA_4G13290)-RELATED"/>
    <property type="match status" value="1"/>
</dbReference>
<dbReference type="AlphaFoldDB" id="A0A2G5BJI4"/>
<sequence length="238" mass="26781">MMVHYLPSTKKDFAASSKARCIRGVVFDMDGTLTTPMNEHLVMMRRDINVPDGMRTLDYVDTCLKGEAQEQAYRRIIEIETDAMANMKLSPGLVELMQFLCDNDIPTAVITRNARLAVDHFINNVIPRQPHEHKKLFMFDPILDRSFKPTKPSPESLLHISRVWGIPPEQLMMVGDHGDDLLCGVRAGSVTALLKYPDNYMFESKAHIVVDRISELVTQLSNGFDADMSITGNDDVGV</sequence>